<gene>
    <name evidence="2" type="ORF">EVA_01011</name>
</gene>
<evidence type="ECO:0000313" key="2">
    <source>
        <dbReference type="EMBL" id="EJX10551.1"/>
    </source>
</evidence>
<feature type="region of interest" description="Disordered" evidence="1">
    <location>
        <begin position="254"/>
        <end position="273"/>
    </location>
</feature>
<dbReference type="InterPro" id="IPR036465">
    <property type="entry name" value="vWFA_dom_sf"/>
</dbReference>
<reference evidence="2" key="1">
    <citation type="journal article" date="2012" name="PLoS ONE">
        <title>Gene sets for utilization of primary and secondary nutrition supplies in the distal gut of endangered iberian lynx.</title>
        <authorList>
            <person name="Alcaide M."/>
            <person name="Messina E."/>
            <person name="Richter M."/>
            <person name="Bargiela R."/>
            <person name="Peplies J."/>
            <person name="Huws S.A."/>
            <person name="Newbold C.J."/>
            <person name="Golyshin P.N."/>
            <person name="Simon M.A."/>
            <person name="Lopez G."/>
            <person name="Yakimov M.M."/>
            <person name="Ferrer M."/>
        </authorList>
    </citation>
    <scope>NUCLEOTIDE SEQUENCE</scope>
</reference>
<protein>
    <recommendedName>
        <fullName evidence="3">VWA domain-containing protein</fullName>
    </recommendedName>
</protein>
<dbReference type="PANTHER" id="PTHR36846">
    <property type="entry name" value="PROTEIN VIAA"/>
    <property type="match status" value="1"/>
</dbReference>
<sequence length="496" mass="57444">MKLNDLTPNSSQAGGTLTSAFYLQLLQHFVDTGSYEAALPYLEDALTAYLIETMADPVITAQVLSDEVSARVFLDTHIQFVALCLKKAQYRLQRTTAERHQIKKAEQWSLSKREAGWRALLAQIDEEYGEDGFERAFFEQELNMEEGGVADDGKWTYFLNEWERLLRARMESEKHRFVNERKTMEQRLLQTNLRAVPSYIQNHQIGNEDFYQTWALMGGRWNSLEFERLQQVARLQRKYPLLMEVVKTMGRKADPLGNKHIGTTSGRSETMEHASRSDINGITMGRNLNALLPTEWAHYLDAELEDVFLQKYVTGQLQTFEYQSNQLHATRSLHQRRARPQGPMIVCVDRSGSMMGEPEKVALSLLMRLTEWCQKTRRDCYLIGLAVRTLPVDVMEDRAALLCFFQQRATGGTDARCMMDQTFELINSHPRYRGADVLWITDFRIPLPPASYFAEMERLQQADTRFYGLQLGVAENHWTKYFDRIFQLNDIRMAVV</sequence>
<dbReference type="SUPFAM" id="SSF53300">
    <property type="entry name" value="vWA-like"/>
    <property type="match status" value="1"/>
</dbReference>
<accession>J9DC99</accession>
<evidence type="ECO:0000256" key="1">
    <source>
        <dbReference type="SAM" id="MobiDB-lite"/>
    </source>
</evidence>
<dbReference type="AlphaFoldDB" id="J9DC99"/>
<dbReference type="EMBL" id="AMCI01000161">
    <property type="protein sequence ID" value="EJX10551.1"/>
    <property type="molecule type" value="Genomic_DNA"/>
</dbReference>
<name>J9DC99_9ZZZZ</name>
<dbReference type="PANTHER" id="PTHR36846:SF1">
    <property type="entry name" value="PROTEIN VIAA"/>
    <property type="match status" value="1"/>
</dbReference>
<comment type="caution">
    <text evidence="2">The sequence shown here is derived from an EMBL/GenBank/DDBJ whole genome shotgun (WGS) entry which is preliminary data.</text>
</comment>
<organism evidence="2">
    <name type="scientific">gut metagenome</name>
    <dbReference type="NCBI Taxonomy" id="749906"/>
    <lineage>
        <taxon>unclassified sequences</taxon>
        <taxon>metagenomes</taxon>
        <taxon>organismal metagenomes</taxon>
    </lineage>
</organism>
<evidence type="ECO:0008006" key="3">
    <source>
        <dbReference type="Google" id="ProtNLM"/>
    </source>
</evidence>
<proteinExistence type="predicted"/>